<keyword evidence="3" id="KW-0413">Isomerase</keyword>
<accession>A0ABQ0QFY6</accession>
<dbReference type="SUPFAM" id="SSF50891">
    <property type="entry name" value="Cyclophilin-like"/>
    <property type="match status" value="1"/>
</dbReference>
<dbReference type="InterPro" id="IPR029000">
    <property type="entry name" value="Cyclophilin-like_dom_sf"/>
</dbReference>
<dbReference type="EMBL" id="BAQB01000001">
    <property type="protein sequence ID" value="GBR43359.1"/>
    <property type="molecule type" value="Genomic_DNA"/>
</dbReference>
<evidence type="ECO:0000313" key="4">
    <source>
        <dbReference type="Proteomes" id="UP001062443"/>
    </source>
</evidence>
<dbReference type="InterPro" id="IPR002130">
    <property type="entry name" value="Cyclophilin-type_PPIase_dom"/>
</dbReference>
<evidence type="ECO:0000313" key="3">
    <source>
        <dbReference type="EMBL" id="GBR43359.1"/>
    </source>
</evidence>
<keyword evidence="4" id="KW-1185">Reference proteome</keyword>
<dbReference type="RefSeq" id="WP_068167744.1">
    <property type="nucleotide sequence ID" value="NZ_BAQB01000001.1"/>
</dbReference>
<dbReference type="GO" id="GO:0016853">
    <property type="term" value="F:isomerase activity"/>
    <property type="evidence" value="ECO:0007669"/>
    <property type="project" value="UniProtKB-KW"/>
</dbReference>
<protein>
    <submittedName>
        <fullName evidence="3">Eptidyl-prolyl cis-trans isomerase</fullName>
    </submittedName>
</protein>
<dbReference type="Pfam" id="PF00160">
    <property type="entry name" value="Pro_isomerase"/>
    <property type="match status" value="1"/>
</dbReference>
<dbReference type="Gene3D" id="2.40.100.10">
    <property type="entry name" value="Cyclophilin-like"/>
    <property type="match status" value="1"/>
</dbReference>
<proteinExistence type="predicted"/>
<gene>
    <name evidence="3" type="ORF">AA106556_0063</name>
</gene>
<organism evidence="3 4">
    <name type="scientific">Neokomagataea tanensis NBRC 106556</name>
    <dbReference type="NCBI Taxonomy" id="1223519"/>
    <lineage>
        <taxon>Bacteria</taxon>
        <taxon>Pseudomonadati</taxon>
        <taxon>Pseudomonadota</taxon>
        <taxon>Alphaproteobacteria</taxon>
        <taxon>Acetobacterales</taxon>
        <taxon>Acetobacteraceae</taxon>
        <taxon>Neokomagataea</taxon>
    </lineage>
</organism>
<feature type="signal peptide" evidence="1">
    <location>
        <begin position="1"/>
        <end position="19"/>
    </location>
</feature>
<feature type="chain" id="PRO_5047478114" evidence="1">
    <location>
        <begin position="20"/>
        <end position="293"/>
    </location>
</feature>
<dbReference type="Proteomes" id="UP001062443">
    <property type="component" value="Unassembled WGS sequence"/>
</dbReference>
<evidence type="ECO:0000256" key="1">
    <source>
        <dbReference type="SAM" id="SignalP"/>
    </source>
</evidence>
<comment type="caution">
    <text evidence="3">The sequence shown here is derived from an EMBL/GenBank/DDBJ whole genome shotgun (WGS) entry which is preliminary data.</text>
</comment>
<evidence type="ECO:0000259" key="2">
    <source>
        <dbReference type="Pfam" id="PF00160"/>
    </source>
</evidence>
<feature type="domain" description="PPIase cyclophilin-type" evidence="2">
    <location>
        <begin position="47"/>
        <end position="232"/>
    </location>
</feature>
<reference evidence="3" key="1">
    <citation type="submission" date="2013-04" db="EMBL/GenBank/DDBJ databases">
        <title>The genome sequencing project of 58 acetic acid bacteria.</title>
        <authorList>
            <person name="Okamoto-Kainuma A."/>
            <person name="Ishikawa M."/>
            <person name="Umino S."/>
            <person name="Koizumi Y."/>
            <person name="Shiwa Y."/>
            <person name="Yoshikawa H."/>
            <person name="Matsutani M."/>
            <person name="Matsushita K."/>
        </authorList>
    </citation>
    <scope>NUCLEOTIDE SEQUENCE</scope>
    <source>
        <strain evidence="3">NBRC 106556</strain>
    </source>
</reference>
<keyword evidence="1" id="KW-0732">Signal</keyword>
<name>A0ABQ0QFY6_9PROT</name>
<sequence>MRLLSLFTAFLLSSVTAHAVAASPADIISHAPDSAWRTIPPEQLLLMTMSNGQHIIIALAPDFAPIHVANVIHLTRAHAWDSGAIIRTQENYVVQWRVRHEQTPSPKPFIEHPPAEYERPLAGLSFKALNMPDAYAPQAGFAHEWAVGTDGTNIWPAQCYGTIGVARGMPPDTGNGKELYVVNGEAPRQLDRNLAVIGRVLTGMEYLNALPRGTGPLGFYTNPHQNVRLKSVTLVSDLPAERRPSMQVMRTDSPSFNDYITARAARTDAFFVHAAHGVTLCNVPIPSREMPTR</sequence>